<protein>
    <submittedName>
        <fullName evidence="1">Uncharacterized protein</fullName>
    </submittedName>
</protein>
<dbReference type="AlphaFoldDB" id="A0AB34K4L7"/>
<keyword evidence="2" id="KW-1185">Reference proteome</keyword>
<sequence>MATAPAPSTLRPHFDLYGVHVRREFSSPTACPWLRYNYVCTNRPEYRSWLEAWATHTSPVVPPSTPLPHGTSIWFGMSHLYQYAAALMCQHRDELDSLKMWQCGSVRSACMSKTEAYTEQSQECVGTALSEQRCKLVTMPKDSRCAPDAWVNVYGANGTRAAKLDAIPILPATPEDGPCGVGGLSWPSCSMSIQRFSFRGGHCAIIVHNHPAQFIQDGFAKLIHSLGIRMRKVATIVYSSPWFLHQAYRRKMCTCQGAPHTCLRMSEASIFHRKHFNQVRCTCHEEGWAPD</sequence>
<proteinExistence type="predicted"/>
<dbReference type="Proteomes" id="UP001515480">
    <property type="component" value="Unassembled WGS sequence"/>
</dbReference>
<reference evidence="1 2" key="1">
    <citation type="journal article" date="2024" name="Science">
        <title>Giant polyketide synthase enzymes in the biosynthesis of giant marine polyether toxins.</title>
        <authorList>
            <person name="Fallon T.R."/>
            <person name="Shende V.V."/>
            <person name="Wierzbicki I.H."/>
            <person name="Pendleton A.L."/>
            <person name="Watervoot N.F."/>
            <person name="Auber R.P."/>
            <person name="Gonzalez D.J."/>
            <person name="Wisecaver J.H."/>
            <person name="Moore B.S."/>
        </authorList>
    </citation>
    <scope>NUCLEOTIDE SEQUENCE [LARGE SCALE GENOMIC DNA]</scope>
    <source>
        <strain evidence="1 2">12B1</strain>
    </source>
</reference>
<accession>A0AB34K4L7</accession>
<gene>
    <name evidence="1" type="ORF">AB1Y20_009562</name>
</gene>
<dbReference type="EMBL" id="JBGBPQ010000002">
    <property type="protein sequence ID" value="KAL1528203.1"/>
    <property type="molecule type" value="Genomic_DNA"/>
</dbReference>
<evidence type="ECO:0000313" key="2">
    <source>
        <dbReference type="Proteomes" id="UP001515480"/>
    </source>
</evidence>
<evidence type="ECO:0000313" key="1">
    <source>
        <dbReference type="EMBL" id="KAL1528203.1"/>
    </source>
</evidence>
<name>A0AB34K4L7_PRYPA</name>
<organism evidence="1 2">
    <name type="scientific">Prymnesium parvum</name>
    <name type="common">Toxic golden alga</name>
    <dbReference type="NCBI Taxonomy" id="97485"/>
    <lineage>
        <taxon>Eukaryota</taxon>
        <taxon>Haptista</taxon>
        <taxon>Haptophyta</taxon>
        <taxon>Prymnesiophyceae</taxon>
        <taxon>Prymnesiales</taxon>
        <taxon>Prymnesiaceae</taxon>
        <taxon>Prymnesium</taxon>
    </lineage>
</organism>
<comment type="caution">
    <text evidence="1">The sequence shown here is derived from an EMBL/GenBank/DDBJ whole genome shotgun (WGS) entry which is preliminary data.</text>
</comment>